<proteinExistence type="predicted"/>
<accession>A0A1I4UW89</accession>
<sequence length="140" mass="16087">MAITERLADTRLKRRGSNMKKSRVSLIAASALATALLASSPQAFAGNHGKDYNGKGDMTELCEQFREGKGKFSPENRKARMEERRAEADKRHAAMADRLELTGEQRKVWDEIRQERREKHEQRAARWQEKMAERCAAKQE</sequence>
<keyword evidence="1" id="KW-0732">Signal</keyword>
<dbReference type="RefSeq" id="WP_245777397.1">
    <property type="nucleotide sequence ID" value="NZ_FOUR01000003.1"/>
</dbReference>
<protein>
    <submittedName>
        <fullName evidence="2">Uncharacterized protein</fullName>
    </submittedName>
</protein>
<dbReference type="EMBL" id="FOUR01000003">
    <property type="protein sequence ID" value="SFM93287.1"/>
    <property type="molecule type" value="Genomic_DNA"/>
</dbReference>
<dbReference type="Proteomes" id="UP000199339">
    <property type="component" value="Unassembled WGS sequence"/>
</dbReference>
<evidence type="ECO:0000313" key="3">
    <source>
        <dbReference type="Proteomes" id="UP000199339"/>
    </source>
</evidence>
<reference evidence="3" key="1">
    <citation type="submission" date="2016-10" db="EMBL/GenBank/DDBJ databases">
        <authorList>
            <person name="Varghese N."/>
            <person name="Submissions S."/>
        </authorList>
    </citation>
    <scope>NUCLEOTIDE SEQUENCE [LARGE SCALE GENOMIC DNA]</scope>
    <source>
        <strain evidence="3">CGMCC 1.6775</strain>
    </source>
</reference>
<dbReference type="AlphaFoldDB" id="A0A1I4UW89"/>
<organism evidence="2 3">
    <name type="scientific">Marinobacter pelagius</name>
    <dbReference type="NCBI Taxonomy" id="379482"/>
    <lineage>
        <taxon>Bacteria</taxon>
        <taxon>Pseudomonadati</taxon>
        <taxon>Pseudomonadota</taxon>
        <taxon>Gammaproteobacteria</taxon>
        <taxon>Pseudomonadales</taxon>
        <taxon>Marinobacteraceae</taxon>
        <taxon>Marinobacter</taxon>
    </lineage>
</organism>
<feature type="signal peptide" evidence="1">
    <location>
        <begin position="1"/>
        <end position="45"/>
    </location>
</feature>
<keyword evidence="3" id="KW-1185">Reference proteome</keyword>
<gene>
    <name evidence="2" type="ORF">SAMN04487961_1613</name>
</gene>
<feature type="chain" id="PRO_5011716587" evidence="1">
    <location>
        <begin position="46"/>
        <end position="140"/>
    </location>
</feature>
<evidence type="ECO:0000256" key="1">
    <source>
        <dbReference type="SAM" id="SignalP"/>
    </source>
</evidence>
<name>A0A1I4UW89_9GAMM</name>
<evidence type="ECO:0000313" key="2">
    <source>
        <dbReference type="EMBL" id="SFM93287.1"/>
    </source>
</evidence>